<evidence type="ECO:0000313" key="8">
    <source>
        <dbReference type="EMBL" id="MVZ63803.1"/>
    </source>
</evidence>
<sequence>MKNYKFNLTWMMVALLILSSCEDFLDAKSDKSLAVPTTAKDFQAILDNYPKTLIAEPTDGDIAADGYYISDATYDALPLEDLKLKYTWERHHVPFTNDGAWKQTAVTIYYANVVIEGIEGKKNRNPELDNILGQAYFLRAKSWLNCAFIYSLAYNSKTANTDLGIHLRKNSNFNEVTVRSSAAETYQAILNDLDKAIQLLYEKSPFPTRSSRAAAYGLRARTYLAMGDYPAALDNAQKSLAIYNVLLDYNALDAQARYPFEIFNAEVIMDTCIPASTILSDTRARITPELYNLFEENDLRKTLLFSPVGQEISYRGSYRGNMSLFGGIATNEQYLIRAECLARLGKSQQAAQVMDELLSTRYRTGAYKKIQINDGNLLLNFILQERRKELMFRGLRWADIKRYNLEGANISLSRTVHGKTYTLEPNSPKFALPVPQDVIDISDVVQNPY</sequence>
<keyword evidence="5" id="KW-0998">Cell outer membrane</keyword>
<keyword evidence="4" id="KW-0472">Membrane</keyword>
<name>A0A6N8L253_9SPHI</name>
<dbReference type="GO" id="GO:0009279">
    <property type="term" value="C:cell outer membrane"/>
    <property type="evidence" value="ECO:0007669"/>
    <property type="project" value="UniProtKB-SubCell"/>
</dbReference>
<dbReference type="OrthoDB" id="653598at2"/>
<dbReference type="Gene3D" id="1.25.40.390">
    <property type="match status" value="1"/>
</dbReference>
<dbReference type="Proteomes" id="UP000435036">
    <property type="component" value="Unassembled WGS sequence"/>
</dbReference>
<dbReference type="EMBL" id="WSQA01000016">
    <property type="protein sequence ID" value="MVZ63803.1"/>
    <property type="molecule type" value="Genomic_DNA"/>
</dbReference>
<comment type="caution">
    <text evidence="8">The sequence shown here is derived from an EMBL/GenBank/DDBJ whole genome shotgun (WGS) entry which is preliminary data.</text>
</comment>
<dbReference type="InterPro" id="IPR011990">
    <property type="entry name" value="TPR-like_helical_dom_sf"/>
</dbReference>
<accession>A0A6N8L253</accession>
<keyword evidence="3" id="KW-0732">Signal</keyword>
<dbReference type="SUPFAM" id="SSF48452">
    <property type="entry name" value="TPR-like"/>
    <property type="match status" value="1"/>
</dbReference>
<comment type="similarity">
    <text evidence="2">Belongs to the SusD family.</text>
</comment>
<dbReference type="Pfam" id="PF14322">
    <property type="entry name" value="SusD-like_3"/>
    <property type="match status" value="1"/>
</dbReference>
<evidence type="ECO:0000256" key="3">
    <source>
        <dbReference type="ARBA" id="ARBA00022729"/>
    </source>
</evidence>
<keyword evidence="9" id="KW-1185">Reference proteome</keyword>
<dbReference type="AlphaFoldDB" id="A0A6N8L253"/>
<evidence type="ECO:0000313" key="9">
    <source>
        <dbReference type="Proteomes" id="UP000435036"/>
    </source>
</evidence>
<dbReference type="PROSITE" id="PS51257">
    <property type="entry name" value="PROKAR_LIPOPROTEIN"/>
    <property type="match status" value="1"/>
</dbReference>
<dbReference type="Pfam" id="PF07980">
    <property type="entry name" value="SusD_RagB"/>
    <property type="match status" value="1"/>
</dbReference>
<organism evidence="8 9">
    <name type="scientific">Sphingobacterium humi</name>
    <dbReference type="NCBI Taxonomy" id="1796905"/>
    <lineage>
        <taxon>Bacteria</taxon>
        <taxon>Pseudomonadati</taxon>
        <taxon>Bacteroidota</taxon>
        <taxon>Sphingobacteriia</taxon>
        <taxon>Sphingobacteriales</taxon>
        <taxon>Sphingobacteriaceae</taxon>
        <taxon>Sphingobacterium</taxon>
    </lineage>
</organism>
<feature type="domain" description="SusD-like N-terminal" evidence="7">
    <location>
        <begin position="23"/>
        <end position="224"/>
    </location>
</feature>
<feature type="domain" description="RagB/SusD" evidence="6">
    <location>
        <begin position="332"/>
        <end position="448"/>
    </location>
</feature>
<comment type="subcellular location">
    <subcellularLocation>
        <location evidence="1">Cell outer membrane</location>
    </subcellularLocation>
</comment>
<dbReference type="InterPro" id="IPR033985">
    <property type="entry name" value="SusD-like_N"/>
</dbReference>
<dbReference type="InterPro" id="IPR012944">
    <property type="entry name" value="SusD_RagB_dom"/>
</dbReference>
<evidence type="ECO:0000259" key="6">
    <source>
        <dbReference type="Pfam" id="PF07980"/>
    </source>
</evidence>
<evidence type="ECO:0000256" key="2">
    <source>
        <dbReference type="ARBA" id="ARBA00006275"/>
    </source>
</evidence>
<proteinExistence type="inferred from homology"/>
<evidence type="ECO:0000256" key="5">
    <source>
        <dbReference type="ARBA" id="ARBA00023237"/>
    </source>
</evidence>
<evidence type="ECO:0000256" key="4">
    <source>
        <dbReference type="ARBA" id="ARBA00023136"/>
    </source>
</evidence>
<protein>
    <submittedName>
        <fullName evidence="8">RagB/SusD family nutrient uptake outer membrane protein</fullName>
    </submittedName>
</protein>
<evidence type="ECO:0000256" key="1">
    <source>
        <dbReference type="ARBA" id="ARBA00004442"/>
    </source>
</evidence>
<evidence type="ECO:0000259" key="7">
    <source>
        <dbReference type="Pfam" id="PF14322"/>
    </source>
</evidence>
<gene>
    <name evidence="8" type="ORF">GQF63_17400</name>
</gene>
<reference evidence="8 9" key="1">
    <citation type="submission" date="2019-12" db="EMBL/GenBank/DDBJ databases">
        <authorList>
            <person name="Dong K."/>
        </authorList>
    </citation>
    <scope>NUCLEOTIDE SEQUENCE [LARGE SCALE GENOMIC DNA]</scope>
    <source>
        <strain evidence="8 9">JCM 31225</strain>
    </source>
</reference>
<dbReference type="RefSeq" id="WP_160370522.1">
    <property type="nucleotide sequence ID" value="NZ_WSQA01000016.1"/>
</dbReference>